<dbReference type="SUPFAM" id="SSF51391">
    <property type="entry name" value="Thiamin phosphate synthase"/>
    <property type="match status" value="1"/>
</dbReference>
<feature type="domain" description="Thiamine phosphate synthase/TenI" evidence="3">
    <location>
        <begin position="25"/>
        <end position="201"/>
    </location>
</feature>
<evidence type="ECO:0000256" key="2">
    <source>
        <dbReference type="ARBA" id="ARBA00022977"/>
    </source>
</evidence>
<name>A0A6N7XD19_9FIRM</name>
<dbReference type="GO" id="GO:0004789">
    <property type="term" value="F:thiamine-phosphate diphosphorylase activity"/>
    <property type="evidence" value="ECO:0007669"/>
    <property type="project" value="TreeGrafter"/>
</dbReference>
<dbReference type="Pfam" id="PF02581">
    <property type="entry name" value="TMP-TENI"/>
    <property type="match status" value="1"/>
</dbReference>
<sequence length="207" mass="23194">MIKEIFNNTTNNKSDEKLKFNYEIICVTNRKLCGNDFLTQIEKIASKKPSAIILREKDLTKEEYKMLAIDVMKICKKNEVRCILHSFIDIAIEINSNAIHLPLHILKKLSIEGKDKFSIIGASCHSVEEALEAQKLGCTYIIAGHIFDTDCKKGLPGKGLKFLSEICDTIDIPVYAIGGITHENTNQILKTGADGVCMMSEFMKNLP</sequence>
<evidence type="ECO:0000259" key="3">
    <source>
        <dbReference type="Pfam" id="PF02581"/>
    </source>
</evidence>
<dbReference type="EMBL" id="VUNE01000001">
    <property type="protein sequence ID" value="MST61443.1"/>
    <property type="molecule type" value="Genomic_DNA"/>
</dbReference>
<comment type="pathway">
    <text evidence="1">Cofactor biosynthesis; thiamine diphosphate biosynthesis.</text>
</comment>
<dbReference type="GO" id="GO:0009228">
    <property type="term" value="P:thiamine biosynthetic process"/>
    <property type="evidence" value="ECO:0007669"/>
    <property type="project" value="UniProtKB-KW"/>
</dbReference>
<dbReference type="PANTHER" id="PTHR20857:SF15">
    <property type="entry name" value="THIAMINE-PHOSPHATE SYNTHASE"/>
    <property type="match status" value="1"/>
</dbReference>
<dbReference type="CDD" id="cd00564">
    <property type="entry name" value="TMP_TenI"/>
    <property type="match status" value="1"/>
</dbReference>
<evidence type="ECO:0000313" key="5">
    <source>
        <dbReference type="Proteomes" id="UP000440713"/>
    </source>
</evidence>
<organism evidence="4 5">
    <name type="scientific">Peptostreptococcus porci</name>
    <dbReference type="NCBI Taxonomy" id="2652282"/>
    <lineage>
        <taxon>Bacteria</taxon>
        <taxon>Bacillati</taxon>
        <taxon>Bacillota</taxon>
        <taxon>Clostridia</taxon>
        <taxon>Peptostreptococcales</taxon>
        <taxon>Peptostreptococcaceae</taxon>
        <taxon>Peptostreptococcus</taxon>
    </lineage>
</organism>
<dbReference type="InterPro" id="IPR013785">
    <property type="entry name" value="Aldolase_TIM"/>
</dbReference>
<accession>A0A6N7XD19</accession>
<evidence type="ECO:0000256" key="1">
    <source>
        <dbReference type="ARBA" id="ARBA00004948"/>
    </source>
</evidence>
<reference evidence="4 5" key="1">
    <citation type="submission" date="2019-08" db="EMBL/GenBank/DDBJ databases">
        <title>In-depth cultivation of the pig gut microbiome towards novel bacterial diversity and tailored functional studies.</title>
        <authorList>
            <person name="Wylensek D."/>
            <person name="Hitch T.C.A."/>
            <person name="Clavel T."/>
        </authorList>
    </citation>
    <scope>NUCLEOTIDE SEQUENCE [LARGE SCALE GENOMIC DNA]</scope>
    <source>
        <strain evidence="4 5">WCA-SAB-591-4A-A</strain>
    </source>
</reference>
<gene>
    <name evidence="4" type="ORF">FYJ71_00405</name>
</gene>
<dbReference type="PANTHER" id="PTHR20857">
    <property type="entry name" value="THIAMINE-PHOSPHATE PYROPHOSPHORYLASE"/>
    <property type="match status" value="1"/>
</dbReference>
<protein>
    <submittedName>
        <fullName evidence="4">Thiamine phosphate synthase</fullName>
    </submittedName>
</protein>
<dbReference type="RefSeq" id="WP_154536882.1">
    <property type="nucleotide sequence ID" value="NZ_VUNE01000001.1"/>
</dbReference>
<comment type="caution">
    <text evidence="4">The sequence shown here is derived from an EMBL/GenBank/DDBJ whole genome shotgun (WGS) entry which is preliminary data.</text>
</comment>
<proteinExistence type="predicted"/>
<dbReference type="InterPro" id="IPR022998">
    <property type="entry name" value="ThiamineP_synth_TenI"/>
</dbReference>
<dbReference type="Proteomes" id="UP000440713">
    <property type="component" value="Unassembled WGS sequence"/>
</dbReference>
<dbReference type="AlphaFoldDB" id="A0A6N7XD19"/>
<dbReference type="GO" id="GO:0005737">
    <property type="term" value="C:cytoplasm"/>
    <property type="evidence" value="ECO:0007669"/>
    <property type="project" value="TreeGrafter"/>
</dbReference>
<evidence type="ECO:0000313" key="4">
    <source>
        <dbReference type="EMBL" id="MST61443.1"/>
    </source>
</evidence>
<keyword evidence="5" id="KW-1185">Reference proteome</keyword>
<keyword evidence="2" id="KW-0784">Thiamine biosynthesis</keyword>
<dbReference type="Gene3D" id="3.20.20.70">
    <property type="entry name" value="Aldolase class I"/>
    <property type="match status" value="1"/>
</dbReference>
<dbReference type="InterPro" id="IPR036206">
    <property type="entry name" value="ThiamineP_synth_sf"/>
</dbReference>